<evidence type="ECO:0000256" key="3">
    <source>
        <dbReference type="ARBA" id="ARBA00022448"/>
    </source>
</evidence>
<dbReference type="Proteomes" id="UP000184368">
    <property type="component" value="Unassembled WGS sequence"/>
</dbReference>
<gene>
    <name evidence="10" type="ORF">SAMN05444008_12153</name>
</gene>
<reference evidence="10 11" key="1">
    <citation type="submission" date="2016-11" db="EMBL/GenBank/DDBJ databases">
        <authorList>
            <person name="Jaros S."/>
            <person name="Januszkiewicz K."/>
            <person name="Wedrychowicz H."/>
        </authorList>
    </citation>
    <scope>NUCLEOTIDE SEQUENCE [LARGE SCALE GENOMIC DNA]</scope>
    <source>
        <strain evidence="10 11">DSM 26897</strain>
    </source>
</reference>
<dbReference type="Pfam" id="PF02321">
    <property type="entry name" value="OEP"/>
    <property type="match status" value="2"/>
</dbReference>
<dbReference type="Gene3D" id="1.20.1600.10">
    <property type="entry name" value="Outer membrane efflux proteins (OEP)"/>
    <property type="match status" value="1"/>
</dbReference>
<keyword evidence="3" id="KW-0813">Transport</keyword>
<keyword evidence="4" id="KW-1134">Transmembrane beta strand</keyword>
<dbReference type="EMBL" id="FQUO01000021">
    <property type="protein sequence ID" value="SHG22466.1"/>
    <property type="molecule type" value="Genomic_DNA"/>
</dbReference>
<dbReference type="SUPFAM" id="SSF56954">
    <property type="entry name" value="Outer membrane efflux proteins (OEP)"/>
    <property type="match status" value="1"/>
</dbReference>
<feature type="coiled-coil region" evidence="8">
    <location>
        <begin position="164"/>
        <end position="220"/>
    </location>
</feature>
<dbReference type="GO" id="GO:0015562">
    <property type="term" value="F:efflux transmembrane transporter activity"/>
    <property type="evidence" value="ECO:0007669"/>
    <property type="project" value="InterPro"/>
</dbReference>
<dbReference type="RefSeq" id="WP_073047716.1">
    <property type="nucleotide sequence ID" value="NZ_FQUO01000021.1"/>
</dbReference>
<dbReference type="AlphaFoldDB" id="A0A1M5I2C4"/>
<organism evidence="10 11">
    <name type="scientific">Cnuella takakiae</name>
    <dbReference type="NCBI Taxonomy" id="1302690"/>
    <lineage>
        <taxon>Bacteria</taxon>
        <taxon>Pseudomonadati</taxon>
        <taxon>Bacteroidota</taxon>
        <taxon>Chitinophagia</taxon>
        <taxon>Chitinophagales</taxon>
        <taxon>Chitinophagaceae</taxon>
        <taxon>Cnuella</taxon>
    </lineage>
</organism>
<dbReference type="OrthoDB" id="680214at2"/>
<keyword evidence="5" id="KW-0812">Transmembrane</keyword>
<evidence type="ECO:0000256" key="6">
    <source>
        <dbReference type="ARBA" id="ARBA00023136"/>
    </source>
</evidence>
<sequence length="450" mass="48931">MKHRNRGILLFALTLLLGALLPAAAQERKELSITEAIDLSIKNSHTLKGSQARIEQATAALREAVERKLPDASVAGSYVRLNNPNVSMKVKLGSGNSGGGSEERSGKISQAMYGMLNASLPIYAGGRIRYGIESSRFLAEATRLDAEQDREEVVGNTIEAFNNLAKARQAVALVQENLKDAQQRVQDFQKLEQNGLMARNDLLKAQLQTSNTELALLDAENNWKLANINMNLMLGLPDATEINPVVSSLKAGDNLLPLEDYVQHGLKNRKDLAALQLREQAATTGVKATKAEKLPSLALTGGMVDLHVPNLITVTNAVNLGVGVKYDIASLWKNKSKVQQAEARVREIKAGEEALNDGIHLQVAQAYQTYLSSRKKIEVYNNAVTQAEENFKVNQNKYNNGLATATDLLDADVARLQSRLNQAFAQSDAAVAYHQLLEAAGLLTANTNTK</sequence>
<dbReference type="GO" id="GO:1990281">
    <property type="term" value="C:efflux pump complex"/>
    <property type="evidence" value="ECO:0007669"/>
    <property type="project" value="TreeGrafter"/>
</dbReference>
<keyword evidence="11" id="KW-1185">Reference proteome</keyword>
<accession>A0A1M5I2C4</accession>
<dbReference type="PANTHER" id="PTHR30026">
    <property type="entry name" value="OUTER MEMBRANE PROTEIN TOLC"/>
    <property type="match status" value="1"/>
</dbReference>
<evidence type="ECO:0000256" key="7">
    <source>
        <dbReference type="ARBA" id="ARBA00023237"/>
    </source>
</evidence>
<evidence type="ECO:0000256" key="1">
    <source>
        <dbReference type="ARBA" id="ARBA00004442"/>
    </source>
</evidence>
<dbReference type="PANTHER" id="PTHR30026:SF20">
    <property type="entry name" value="OUTER MEMBRANE PROTEIN TOLC"/>
    <property type="match status" value="1"/>
</dbReference>
<keyword evidence="7" id="KW-0998">Cell outer membrane</keyword>
<evidence type="ECO:0000313" key="10">
    <source>
        <dbReference type="EMBL" id="SHG22466.1"/>
    </source>
</evidence>
<dbReference type="GO" id="GO:0015288">
    <property type="term" value="F:porin activity"/>
    <property type="evidence" value="ECO:0007669"/>
    <property type="project" value="TreeGrafter"/>
</dbReference>
<keyword evidence="6" id="KW-0472">Membrane</keyword>
<protein>
    <submittedName>
        <fullName evidence="10">Outer membrane protein TolC</fullName>
    </submittedName>
</protein>
<evidence type="ECO:0000313" key="11">
    <source>
        <dbReference type="Proteomes" id="UP000184368"/>
    </source>
</evidence>
<comment type="subcellular location">
    <subcellularLocation>
        <location evidence="1">Cell outer membrane</location>
    </subcellularLocation>
</comment>
<dbReference type="GO" id="GO:0009279">
    <property type="term" value="C:cell outer membrane"/>
    <property type="evidence" value="ECO:0007669"/>
    <property type="project" value="UniProtKB-SubCell"/>
</dbReference>
<dbReference type="InterPro" id="IPR051906">
    <property type="entry name" value="TolC-like"/>
</dbReference>
<proteinExistence type="inferred from homology"/>
<dbReference type="InterPro" id="IPR003423">
    <property type="entry name" value="OMP_efflux"/>
</dbReference>
<feature type="signal peptide" evidence="9">
    <location>
        <begin position="1"/>
        <end position="25"/>
    </location>
</feature>
<evidence type="ECO:0000256" key="2">
    <source>
        <dbReference type="ARBA" id="ARBA00007613"/>
    </source>
</evidence>
<keyword evidence="8" id="KW-0175">Coiled coil</keyword>
<comment type="similarity">
    <text evidence="2">Belongs to the outer membrane factor (OMF) (TC 1.B.17) family.</text>
</comment>
<feature type="chain" id="PRO_5012296434" evidence="9">
    <location>
        <begin position="26"/>
        <end position="450"/>
    </location>
</feature>
<evidence type="ECO:0000256" key="5">
    <source>
        <dbReference type="ARBA" id="ARBA00022692"/>
    </source>
</evidence>
<evidence type="ECO:0000256" key="8">
    <source>
        <dbReference type="SAM" id="Coils"/>
    </source>
</evidence>
<evidence type="ECO:0000256" key="4">
    <source>
        <dbReference type="ARBA" id="ARBA00022452"/>
    </source>
</evidence>
<name>A0A1M5I2C4_9BACT</name>
<dbReference type="STRING" id="1302690.BUE76_05190"/>
<evidence type="ECO:0000256" key="9">
    <source>
        <dbReference type="SAM" id="SignalP"/>
    </source>
</evidence>
<keyword evidence="9" id="KW-0732">Signal</keyword>